<gene>
    <name evidence="1" type="ORF">V5E97_13190</name>
</gene>
<evidence type="ECO:0000313" key="1">
    <source>
        <dbReference type="EMBL" id="XBH06953.1"/>
    </source>
</evidence>
<dbReference type="AlphaFoldDB" id="A0AAU7CNB5"/>
<protein>
    <recommendedName>
        <fullName evidence="2">WYL domain-containing protein</fullName>
    </recommendedName>
</protein>
<dbReference type="EMBL" id="CP155447">
    <property type="protein sequence ID" value="XBH06953.1"/>
    <property type="molecule type" value="Genomic_DNA"/>
</dbReference>
<dbReference type="RefSeq" id="WP_406699801.1">
    <property type="nucleotide sequence ID" value="NZ_CP155447.1"/>
</dbReference>
<sequence>MSTRFFCWKGLQVGVERSRQVLRLEMEPRASWHEIRLGAAGRRPREGEVQLIELDVEEQFEAPLYPSIANLPDELPFVSAAVLAQKAKAVDDGIVATLEFLLDEGTMTFRGRSALLAGLQGQLQGEWDRSSDDTRLAEGLGLLSAVRSLVGDNDPADPITWPTPLRLWRNQYLRDFRKRQEVDVPLGVYSWSQRLTGLYQQSKSLQEPLSEDVAFLLRQALEADEPLRTAYKTHLALLALTNPLVRPHLLSGSATTGAPQPAPAFFPASKSREGQLVERLVGDQPVPAGFDLIGELIARVADGRLSLVPTEESGWYDHILHALEPLLVPEQVPEATRLELADDYRADLQQLFRSLLGMTRESHVKQVEMAAAGGCPFVISPHLTLEPLAEHYRRRAESYRFVSERLVTLLGENVLLSWNRATPAGETGVPLLDEIHMMEQLFAGASAIVQDELGIVPELERGDERWLTAAKARTRSWIASHRDDPDLSEDVRMMVPLFKDVERDEFHVLAVVGYEQRNLKVSFVDRPEVTVRDSQGRRVEPDIQWSDATYPLARPVTLTCRTKQLLDRDQFRELCDREKTMAAIRAALESQQA</sequence>
<organism evidence="1">
    <name type="scientific">Singulisphaera sp. Ch08</name>
    <dbReference type="NCBI Taxonomy" id="3120278"/>
    <lineage>
        <taxon>Bacteria</taxon>
        <taxon>Pseudomonadati</taxon>
        <taxon>Planctomycetota</taxon>
        <taxon>Planctomycetia</taxon>
        <taxon>Isosphaerales</taxon>
        <taxon>Isosphaeraceae</taxon>
        <taxon>Singulisphaera</taxon>
    </lineage>
</organism>
<evidence type="ECO:0008006" key="2">
    <source>
        <dbReference type="Google" id="ProtNLM"/>
    </source>
</evidence>
<reference evidence="1" key="1">
    <citation type="submission" date="2024-05" db="EMBL/GenBank/DDBJ databases">
        <title>Planctomycetes of the genus Singulisphaera possess chitinolytic capabilities.</title>
        <authorList>
            <person name="Ivanova A."/>
        </authorList>
    </citation>
    <scope>NUCLEOTIDE SEQUENCE</scope>
    <source>
        <strain evidence="1">Ch08T</strain>
    </source>
</reference>
<name>A0AAU7CNB5_9BACT</name>
<proteinExistence type="predicted"/>
<accession>A0AAU7CNB5</accession>